<dbReference type="PATRIC" id="fig|760154.4.peg.550"/>
<dbReference type="RefSeq" id="WP_014768742.1">
    <property type="nucleotide sequence ID" value="NC_018002.1"/>
</dbReference>
<keyword evidence="2" id="KW-1185">Reference proteome</keyword>
<dbReference type="PANTHER" id="PTHR43861">
    <property type="entry name" value="TRANS-ACONITATE 2-METHYLTRANSFERASE-RELATED"/>
    <property type="match status" value="1"/>
</dbReference>
<organism evidence="1 2">
    <name type="scientific">Sulfurospirillum barnesii (strain ATCC 700032 / DSM 10660 / SES-3)</name>
    <dbReference type="NCBI Taxonomy" id="760154"/>
    <lineage>
        <taxon>Bacteria</taxon>
        <taxon>Pseudomonadati</taxon>
        <taxon>Campylobacterota</taxon>
        <taxon>Epsilonproteobacteria</taxon>
        <taxon>Campylobacterales</taxon>
        <taxon>Sulfurospirillaceae</taxon>
        <taxon>Sulfurospirillum</taxon>
    </lineage>
</organism>
<gene>
    <name evidence="1" type="ordered locus">Sulba_0553</name>
</gene>
<name>I3XV88_SULBS</name>
<evidence type="ECO:0000313" key="1">
    <source>
        <dbReference type="EMBL" id="AFL67862.1"/>
    </source>
</evidence>
<dbReference type="OrthoDB" id="9781225at2"/>
<dbReference type="AlphaFoldDB" id="I3XV88"/>
<proteinExistence type="predicted"/>
<dbReference type="GO" id="GO:0032259">
    <property type="term" value="P:methylation"/>
    <property type="evidence" value="ECO:0007669"/>
    <property type="project" value="UniProtKB-KW"/>
</dbReference>
<reference evidence="1 2" key="1">
    <citation type="submission" date="2012-06" db="EMBL/GenBank/DDBJ databases">
        <title>Complete sequence of Sulfurospirillum barnesii SES-3.</title>
        <authorList>
            <consortium name="US DOE Joint Genome Institute"/>
            <person name="Lucas S."/>
            <person name="Han J."/>
            <person name="Lapidus A."/>
            <person name="Cheng J.-F."/>
            <person name="Goodwin L."/>
            <person name="Pitluck S."/>
            <person name="Peters L."/>
            <person name="Ovchinnikova G."/>
            <person name="Lu M."/>
            <person name="Detter J.C."/>
            <person name="Han C."/>
            <person name="Tapia R."/>
            <person name="Land M."/>
            <person name="Hauser L."/>
            <person name="Kyrpides N."/>
            <person name="Ivanova N."/>
            <person name="Pagani I."/>
            <person name="Stolz J."/>
            <person name="Arkin A."/>
            <person name="Dehal P."/>
            <person name="Oremland R."/>
            <person name="Saltikov C."/>
            <person name="Basu P."/>
            <person name="Hollibaugh J."/>
            <person name="Newman D."/>
            <person name="Stolyar S."/>
            <person name="Hazen T."/>
            <person name="Woyke T."/>
        </authorList>
    </citation>
    <scope>NUCLEOTIDE SEQUENCE [LARGE SCALE GENOMIC DNA]</scope>
    <source>
        <strain evidence="2">ATCC 700032 / DSM 10660 / SES-3</strain>
    </source>
</reference>
<dbReference type="Proteomes" id="UP000006176">
    <property type="component" value="Chromosome"/>
</dbReference>
<dbReference type="eggNOG" id="COG4976">
    <property type="taxonomic scope" value="Bacteria"/>
</dbReference>
<accession>I3XV88</accession>
<dbReference type="GO" id="GO:0008168">
    <property type="term" value="F:methyltransferase activity"/>
    <property type="evidence" value="ECO:0007669"/>
    <property type="project" value="UniProtKB-KW"/>
</dbReference>
<protein>
    <submittedName>
        <fullName evidence="1">Methyltransferase family protein</fullName>
    </submittedName>
</protein>
<dbReference type="SUPFAM" id="SSF53335">
    <property type="entry name" value="S-adenosyl-L-methionine-dependent methyltransferases"/>
    <property type="match status" value="1"/>
</dbReference>
<dbReference type="EMBL" id="CP003333">
    <property type="protein sequence ID" value="AFL67862.1"/>
    <property type="molecule type" value="Genomic_DNA"/>
</dbReference>
<dbReference type="HOGENOM" id="CLU_105437_0_0_7"/>
<dbReference type="Gene3D" id="2.20.25.110">
    <property type="entry name" value="S-adenosyl-L-methionine-dependent methyltransferases"/>
    <property type="match status" value="1"/>
</dbReference>
<keyword evidence="1" id="KW-0489">Methyltransferase</keyword>
<dbReference type="InterPro" id="IPR029063">
    <property type="entry name" value="SAM-dependent_MTases_sf"/>
</dbReference>
<dbReference type="Gene3D" id="3.40.50.150">
    <property type="entry name" value="Vaccinia Virus protein VP39"/>
    <property type="match status" value="1"/>
</dbReference>
<dbReference type="STRING" id="760154.Sulba_0553"/>
<dbReference type="Pfam" id="PF13489">
    <property type="entry name" value="Methyltransf_23"/>
    <property type="match status" value="1"/>
</dbReference>
<dbReference type="CDD" id="cd02440">
    <property type="entry name" value="AdoMet_MTases"/>
    <property type="match status" value="1"/>
</dbReference>
<dbReference type="KEGG" id="sba:Sulba_0553"/>
<sequence length="229" mass="25968">MINPLDLYAKIESLIGFDAQYEMLYQNYLEILNALHVKRVLDVGCGNGRFLKHLKDNGFEALGIDRSTKMVERALALGVRASTKELCECEAESFECVVAIADVLNYIAPLEINAFLDDVALVLPKGGYFICDVNTLYGFEGVAEGVMYHDNGTQFLCVDATFANKELLTKIVLFEKEHELYRKEEGSITQYFHPLSFFKKLISFKLVSTRPIILFGDEPDKTLLIFQKR</sequence>
<evidence type="ECO:0000313" key="2">
    <source>
        <dbReference type="Proteomes" id="UP000006176"/>
    </source>
</evidence>
<keyword evidence="1" id="KW-0808">Transferase</keyword>